<proteinExistence type="predicted"/>
<reference evidence="2 3" key="1">
    <citation type="submission" date="2019-03" db="EMBL/GenBank/DDBJ databases">
        <title>First draft genome of Liparis tanakae, snailfish: a comprehensive survey of snailfish specific genes.</title>
        <authorList>
            <person name="Kim W."/>
            <person name="Song I."/>
            <person name="Jeong J.-H."/>
            <person name="Kim D."/>
            <person name="Kim S."/>
            <person name="Ryu S."/>
            <person name="Song J.Y."/>
            <person name="Lee S.K."/>
        </authorList>
    </citation>
    <scope>NUCLEOTIDE SEQUENCE [LARGE SCALE GENOMIC DNA]</scope>
    <source>
        <tissue evidence="2">Muscle</tissue>
    </source>
</reference>
<dbReference type="Proteomes" id="UP000314294">
    <property type="component" value="Unassembled WGS sequence"/>
</dbReference>
<comment type="caution">
    <text evidence="2">The sequence shown here is derived from an EMBL/GenBank/DDBJ whole genome shotgun (WGS) entry which is preliminary data.</text>
</comment>
<keyword evidence="3" id="KW-1185">Reference proteome</keyword>
<name>A0A4Z2ISM0_9TELE</name>
<gene>
    <name evidence="2" type="ORF">EYF80_008851</name>
</gene>
<sequence>MWCGDNSKKVTCTPVVTFFTPHEFAALSPVSCFTASDNALSRVKPGGLDTNAAALKLPLSCRRAQISSKIQRHAEAERRYGGGRGRGSNQPPLKAVGNLDVER</sequence>
<organism evidence="2 3">
    <name type="scientific">Liparis tanakae</name>
    <name type="common">Tanaka's snailfish</name>
    <dbReference type="NCBI Taxonomy" id="230148"/>
    <lineage>
        <taxon>Eukaryota</taxon>
        <taxon>Metazoa</taxon>
        <taxon>Chordata</taxon>
        <taxon>Craniata</taxon>
        <taxon>Vertebrata</taxon>
        <taxon>Euteleostomi</taxon>
        <taxon>Actinopterygii</taxon>
        <taxon>Neopterygii</taxon>
        <taxon>Teleostei</taxon>
        <taxon>Neoteleostei</taxon>
        <taxon>Acanthomorphata</taxon>
        <taxon>Eupercaria</taxon>
        <taxon>Perciformes</taxon>
        <taxon>Cottioidei</taxon>
        <taxon>Cottales</taxon>
        <taxon>Liparidae</taxon>
        <taxon>Liparis</taxon>
    </lineage>
</organism>
<dbReference type="EMBL" id="SRLO01000050">
    <property type="protein sequence ID" value="TNN80846.1"/>
    <property type="molecule type" value="Genomic_DNA"/>
</dbReference>
<accession>A0A4Z2ISM0</accession>
<feature type="region of interest" description="Disordered" evidence="1">
    <location>
        <begin position="68"/>
        <end position="103"/>
    </location>
</feature>
<protein>
    <submittedName>
        <fullName evidence="2">Uncharacterized protein</fullName>
    </submittedName>
</protein>
<dbReference type="AlphaFoldDB" id="A0A4Z2ISM0"/>
<evidence type="ECO:0000256" key="1">
    <source>
        <dbReference type="SAM" id="MobiDB-lite"/>
    </source>
</evidence>
<evidence type="ECO:0000313" key="2">
    <source>
        <dbReference type="EMBL" id="TNN80846.1"/>
    </source>
</evidence>
<evidence type="ECO:0000313" key="3">
    <source>
        <dbReference type="Proteomes" id="UP000314294"/>
    </source>
</evidence>